<sequence>MLLNQVVLLIVVALLASSNCLAKNEVSTSTAANVRNLLSFEDANAEFKSTKEERVSAGAKAAAEGGRTGAGDTVVSTSNDGGGTVTVTIFSNNGLWQRIKRWWLNLFANEERASSGGITSGEGGRAGAGGTVVSSGNGNGGGTITVTIFNNNGLFQRIVGWWKSLWNRKVVPAKSTTDSTRLRQ</sequence>
<evidence type="ECO:0008006" key="4">
    <source>
        <dbReference type="Google" id="ProtNLM"/>
    </source>
</evidence>
<organism evidence="2 3">
    <name type="scientific">Phytophthora citrophthora</name>
    <dbReference type="NCBI Taxonomy" id="4793"/>
    <lineage>
        <taxon>Eukaryota</taxon>
        <taxon>Sar</taxon>
        <taxon>Stramenopiles</taxon>
        <taxon>Oomycota</taxon>
        <taxon>Peronosporomycetes</taxon>
        <taxon>Peronosporales</taxon>
        <taxon>Peronosporaceae</taxon>
        <taxon>Phytophthora</taxon>
    </lineage>
</organism>
<name>A0AAD9LPV1_9STRA</name>
<evidence type="ECO:0000256" key="1">
    <source>
        <dbReference type="SAM" id="SignalP"/>
    </source>
</evidence>
<evidence type="ECO:0000313" key="2">
    <source>
        <dbReference type="EMBL" id="KAK1942474.1"/>
    </source>
</evidence>
<protein>
    <recommendedName>
        <fullName evidence="4">RxLR effector protein</fullName>
    </recommendedName>
</protein>
<evidence type="ECO:0000313" key="3">
    <source>
        <dbReference type="Proteomes" id="UP001259832"/>
    </source>
</evidence>
<accession>A0AAD9LPV1</accession>
<feature type="chain" id="PRO_5041929810" description="RxLR effector protein" evidence="1">
    <location>
        <begin position="23"/>
        <end position="184"/>
    </location>
</feature>
<keyword evidence="3" id="KW-1185">Reference proteome</keyword>
<keyword evidence="1" id="KW-0732">Signal</keyword>
<proteinExistence type="predicted"/>
<comment type="caution">
    <text evidence="2">The sequence shown here is derived from an EMBL/GenBank/DDBJ whole genome shotgun (WGS) entry which is preliminary data.</text>
</comment>
<dbReference type="EMBL" id="JASMQC010000009">
    <property type="protein sequence ID" value="KAK1942474.1"/>
    <property type="molecule type" value="Genomic_DNA"/>
</dbReference>
<dbReference type="Proteomes" id="UP001259832">
    <property type="component" value="Unassembled WGS sequence"/>
</dbReference>
<gene>
    <name evidence="2" type="ORF">P3T76_005973</name>
</gene>
<reference evidence="2" key="1">
    <citation type="submission" date="2023-08" db="EMBL/GenBank/DDBJ databases">
        <title>Reference Genome Resource for the Citrus Pathogen Phytophthora citrophthora.</title>
        <authorList>
            <person name="Moller H."/>
            <person name="Coetzee B."/>
            <person name="Rose L.J."/>
            <person name="Van Niekerk J.M."/>
        </authorList>
    </citation>
    <scope>NUCLEOTIDE SEQUENCE</scope>
    <source>
        <strain evidence="2">STE-U-9442</strain>
    </source>
</reference>
<dbReference type="AlphaFoldDB" id="A0AAD9LPV1"/>
<feature type="signal peptide" evidence="1">
    <location>
        <begin position="1"/>
        <end position="22"/>
    </location>
</feature>